<feature type="compositionally biased region" description="Polar residues" evidence="1">
    <location>
        <begin position="139"/>
        <end position="152"/>
    </location>
</feature>
<dbReference type="RefSeq" id="WP_153495747.1">
    <property type="nucleotide sequence ID" value="NZ_CBCRWP010000013.1"/>
</dbReference>
<dbReference type="OrthoDB" id="2056845at2"/>
<organism evidence="6 7">
    <name type="scientific">Lactococcus hircilactis</name>
    <dbReference type="NCBI Taxonomy" id="1494462"/>
    <lineage>
        <taxon>Bacteria</taxon>
        <taxon>Bacillati</taxon>
        <taxon>Bacillota</taxon>
        <taxon>Bacilli</taxon>
        <taxon>Lactobacillales</taxon>
        <taxon>Streptococcaceae</taxon>
        <taxon>Lactococcus</taxon>
    </lineage>
</organism>
<dbReference type="Pfam" id="PF16555">
    <property type="entry name" value="GramPos_pilinD1"/>
    <property type="match status" value="1"/>
</dbReference>
<dbReference type="InterPro" id="IPR013783">
    <property type="entry name" value="Ig-like_fold"/>
</dbReference>
<dbReference type="AlphaFoldDB" id="A0A7X1Z959"/>
<name>A0A7X1Z959_9LACT</name>
<evidence type="ECO:0000256" key="2">
    <source>
        <dbReference type="SAM" id="Phobius"/>
    </source>
</evidence>
<evidence type="ECO:0000256" key="3">
    <source>
        <dbReference type="SAM" id="SignalP"/>
    </source>
</evidence>
<comment type="caution">
    <text evidence="6">The sequence shown here is derived from an EMBL/GenBank/DDBJ whole genome shotgun (WGS) entry which is preliminary data.</text>
</comment>
<keyword evidence="2" id="KW-0812">Transmembrane</keyword>
<dbReference type="Gene3D" id="2.60.40.740">
    <property type="match status" value="1"/>
</dbReference>
<keyword evidence="2" id="KW-1133">Transmembrane helix</keyword>
<dbReference type="NCBIfam" id="NF033902">
    <property type="entry name" value="iso_D2_wall_anc"/>
    <property type="match status" value="2"/>
</dbReference>
<dbReference type="InterPro" id="IPR048052">
    <property type="entry name" value="FM1-like"/>
</dbReference>
<feature type="signal peptide" evidence="3">
    <location>
        <begin position="1"/>
        <end position="39"/>
    </location>
</feature>
<evidence type="ECO:0000259" key="4">
    <source>
        <dbReference type="Pfam" id="PF16555"/>
    </source>
</evidence>
<accession>A0A7X1Z959</accession>
<dbReference type="EMBL" id="WITJ01000004">
    <property type="protein sequence ID" value="MQW39076.1"/>
    <property type="molecule type" value="Genomic_DNA"/>
</dbReference>
<keyword evidence="3" id="KW-0732">Signal</keyword>
<feature type="domain" description="SpaA-like prealbumin fold" evidence="5">
    <location>
        <begin position="542"/>
        <end position="569"/>
    </location>
</feature>
<evidence type="ECO:0000313" key="6">
    <source>
        <dbReference type="EMBL" id="MQW39076.1"/>
    </source>
</evidence>
<reference evidence="6 7" key="1">
    <citation type="submission" date="2019-10" db="EMBL/GenBank/DDBJ databases">
        <authorList>
            <person name="Dong K."/>
        </authorList>
    </citation>
    <scope>NUCLEOTIDE SEQUENCE [LARGE SCALE GENOMIC DNA]</scope>
    <source>
        <strain evidence="6 7">DSM 28960</strain>
    </source>
</reference>
<keyword evidence="7" id="KW-1185">Reference proteome</keyword>
<protein>
    <submittedName>
        <fullName evidence="6">SpaH/EbpB family LPXTG-anchored major pilin</fullName>
    </submittedName>
</protein>
<evidence type="ECO:0000256" key="1">
    <source>
        <dbReference type="SAM" id="MobiDB-lite"/>
    </source>
</evidence>
<sequence length="624" mass="65299">MKQSTKKRVLSRVLVCSALLVLGSPVVGQAIISVPVAHAATNSNPVADQSTMRSITITKYQAKTANDHGDNGTGNFDGSVTNTPLQGVVFNLYKVTAIGDAALTDPTVQKEGTDYTKTLVGTGTTDANGQIEWSLGSPDGSQKPSSNVTGDLNSMPDGIYMVVEGDDSKATDPTTNNPVTVVNPTNPFFVQVPQTSRDTSNPGLIYDVNAQPKNVIANDLNPEKTIDGKQFDSLVAGNAFEWELDTNIPTGLYDLATKDTQIPIVDANGNQLYNADKSPAYFAVAKGDPMYFSGGNYFQADGTTAATAPASANYTVHDTLNKDLTYNAAKSSMGIVSSDGTYHQFDSSLYTLTAPDADGNFYATLTAAGIQAVGTGSVKLADGSTYTIVTGDKISTHINTTVEAGWDGVIPNTFDVTYQTPGSKPVTQTPPPSQTPGYADGGIEILKEAQDTKKPMAGAEFMIATSEANANANKFLASDGNSYVWANPSTSAQPQLPSGVTFLTSGQTGADGIANFKGLPLDLVSAGADNVVGTSDDTWSRDYYVVETKAPDGYELLKSPQKVTVTNTTAGGAVDYTYEDAPKTLLPFTGGRGTTAMVTFALVAIAGGTAIVVVDKKRKGNKTV</sequence>
<evidence type="ECO:0000313" key="7">
    <source>
        <dbReference type="Proteomes" id="UP000439550"/>
    </source>
</evidence>
<dbReference type="Proteomes" id="UP000439550">
    <property type="component" value="Unassembled WGS sequence"/>
</dbReference>
<dbReference type="InterPro" id="IPR032364">
    <property type="entry name" value="GramPos_pilinD1_N"/>
</dbReference>
<dbReference type="Gene3D" id="2.60.40.10">
    <property type="entry name" value="Immunoglobulins"/>
    <property type="match status" value="2"/>
</dbReference>
<keyword evidence="2" id="KW-0472">Membrane</keyword>
<dbReference type="Pfam" id="PF17802">
    <property type="entry name" value="SpaA"/>
    <property type="match status" value="1"/>
</dbReference>
<proteinExistence type="predicted"/>
<feature type="domain" description="Gram-positive pilin subunit D1 N-terminal" evidence="4">
    <location>
        <begin position="54"/>
        <end position="215"/>
    </location>
</feature>
<dbReference type="InterPro" id="IPR041033">
    <property type="entry name" value="SpaA_PFL_dom_1"/>
</dbReference>
<feature type="transmembrane region" description="Helical" evidence="2">
    <location>
        <begin position="596"/>
        <end position="614"/>
    </location>
</feature>
<feature type="chain" id="PRO_5031038749" evidence="3">
    <location>
        <begin position="40"/>
        <end position="624"/>
    </location>
</feature>
<feature type="region of interest" description="Disordered" evidence="1">
    <location>
        <begin position="134"/>
        <end position="155"/>
    </location>
</feature>
<gene>
    <name evidence="6" type="ORF">GHI93_03800</name>
</gene>
<evidence type="ECO:0000259" key="5">
    <source>
        <dbReference type="Pfam" id="PF17802"/>
    </source>
</evidence>